<evidence type="ECO:0000313" key="3">
    <source>
        <dbReference type="EMBL" id="MFB9760345.1"/>
    </source>
</evidence>
<sequence>MRKSVLFAVLAVLMLSVVACSNQDEKKSSNSPATSKSVSSSMKKDNKNETIRGTTAGMKTAFTMSSYADYTKAVASVYTMYQEADIVLVGKFEKDNKSFVDHGTIETESHMKITKLLKGTLTDSKMENGIDIVYYGGEMTLDTYLNNAPPVPDKVDSNGILHKQKQYSKQERESQKVVYTRGEYQANKDKDKNSEIMVFLSRNPAPNNYFVIADAFGYRKINNKGKVFNPDTNSYEKVDFYSTN</sequence>
<comment type="caution">
    <text evidence="3">The sequence shown here is derived from an EMBL/GenBank/DDBJ whole genome shotgun (WGS) entry which is preliminary data.</text>
</comment>
<evidence type="ECO:0000256" key="2">
    <source>
        <dbReference type="SAM" id="SignalP"/>
    </source>
</evidence>
<evidence type="ECO:0000256" key="1">
    <source>
        <dbReference type="SAM" id="MobiDB-lite"/>
    </source>
</evidence>
<feature type="region of interest" description="Disordered" evidence="1">
    <location>
        <begin position="24"/>
        <end position="50"/>
    </location>
</feature>
<evidence type="ECO:0000313" key="4">
    <source>
        <dbReference type="Proteomes" id="UP001589609"/>
    </source>
</evidence>
<accession>A0ABV5WIC5</accession>
<protein>
    <recommendedName>
        <fullName evidence="5">Lipoprotein</fullName>
    </recommendedName>
</protein>
<gene>
    <name evidence="3" type="ORF">ACFFMS_18565</name>
</gene>
<dbReference type="EMBL" id="JBHMAF010000133">
    <property type="protein sequence ID" value="MFB9760345.1"/>
    <property type="molecule type" value="Genomic_DNA"/>
</dbReference>
<dbReference type="Proteomes" id="UP001589609">
    <property type="component" value="Unassembled WGS sequence"/>
</dbReference>
<keyword evidence="2" id="KW-0732">Signal</keyword>
<name>A0ABV5WIC5_9BACI</name>
<reference evidence="3 4" key="1">
    <citation type="submission" date="2024-09" db="EMBL/GenBank/DDBJ databases">
        <authorList>
            <person name="Sun Q."/>
            <person name="Mori K."/>
        </authorList>
    </citation>
    <scope>NUCLEOTIDE SEQUENCE [LARGE SCALE GENOMIC DNA]</scope>
    <source>
        <strain evidence="3 4">JCM 11201</strain>
    </source>
</reference>
<keyword evidence="4" id="KW-1185">Reference proteome</keyword>
<evidence type="ECO:0008006" key="5">
    <source>
        <dbReference type="Google" id="ProtNLM"/>
    </source>
</evidence>
<dbReference type="PROSITE" id="PS51257">
    <property type="entry name" value="PROKAR_LIPOPROTEIN"/>
    <property type="match status" value="1"/>
</dbReference>
<feature type="signal peptide" evidence="2">
    <location>
        <begin position="1"/>
        <end position="19"/>
    </location>
</feature>
<feature type="chain" id="PRO_5045887281" description="Lipoprotein" evidence="2">
    <location>
        <begin position="20"/>
        <end position="244"/>
    </location>
</feature>
<organism evidence="3 4">
    <name type="scientific">Ectobacillus funiculus</name>
    <dbReference type="NCBI Taxonomy" id="137993"/>
    <lineage>
        <taxon>Bacteria</taxon>
        <taxon>Bacillati</taxon>
        <taxon>Bacillota</taxon>
        <taxon>Bacilli</taxon>
        <taxon>Bacillales</taxon>
        <taxon>Bacillaceae</taxon>
        <taxon>Ectobacillus</taxon>
    </lineage>
</organism>
<dbReference type="RefSeq" id="WP_379950662.1">
    <property type="nucleotide sequence ID" value="NZ_JBHMAF010000133.1"/>
</dbReference>
<feature type="compositionally biased region" description="Polar residues" evidence="1">
    <location>
        <begin position="29"/>
        <end position="41"/>
    </location>
</feature>
<proteinExistence type="predicted"/>